<sequence length="294" mass="33247">MRPLLFLDMTLDIVEARKSKERQQWSTERRQVEAVKMAAAGNGLNFHFHSPYAQGDQEEILPPAQGQSSLTSPENIVIPIHPPLIINLNNEEDDEEEDNEENYVSDWAPKTAEDIKEERAIKEICYKSESHTAETNAQPSYQPKGHCKDGENNSLPDVREPGRKAYCHSSEPRRSAYVVYRTVTVTQEPKFSRPRVDCGPAGRICDLCLKTDKYTSGSYNAPTWSRRNPEAKTFSKTKTTIQAKAEVSRNSASTDGLLKQTLMSLPAVKRSLEVVKELKLNSLWLYFGGQCREL</sequence>
<comment type="caution">
    <text evidence="2">The sequence shown here is derived from an EMBL/GenBank/DDBJ whole genome shotgun (WGS) entry which is preliminary data.</text>
</comment>
<dbReference type="EMBL" id="LMAW01003100">
    <property type="protein sequence ID" value="KQK74035.1"/>
    <property type="molecule type" value="Genomic_DNA"/>
</dbReference>
<evidence type="ECO:0000313" key="3">
    <source>
        <dbReference type="Proteomes" id="UP000051836"/>
    </source>
</evidence>
<evidence type="ECO:0000256" key="1">
    <source>
        <dbReference type="SAM" id="MobiDB-lite"/>
    </source>
</evidence>
<proteinExistence type="predicted"/>
<dbReference type="InterPro" id="IPR040943">
    <property type="entry name" value="DUF5571"/>
</dbReference>
<evidence type="ECO:0000313" key="2">
    <source>
        <dbReference type="EMBL" id="KQK74035.1"/>
    </source>
</evidence>
<keyword evidence="3" id="KW-1185">Reference proteome</keyword>
<dbReference type="STRING" id="12930.A0A0Q3P0I6"/>
<protein>
    <submittedName>
        <fullName evidence="2">Uncharacterized protein</fullName>
    </submittedName>
</protein>
<name>A0A0Q3P0I6_AMAAE</name>
<dbReference type="AlphaFoldDB" id="A0A0Q3P0I6"/>
<reference evidence="2 3" key="1">
    <citation type="submission" date="2015-10" db="EMBL/GenBank/DDBJ databases">
        <authorList>
            <person name="Gilbert D.G."/>
        </authorList>
    </citation>
    <scope>NUCLEOTIDE SEQUENCE [LARGE SCALE GENOMIC DNA]</scope>
    <source>
        <strain evidence="2">FVVF132</strain>
    </source>
</reference>
<dbReference type="Pfam" id="PF17732">
    <property type="entry name" value="DUF5571"/>
    <property type="match status" value="2"/>
</dbReference>
<feature type="compositionally biased region" description="Basic and acidic residues" evidence="1">
    <location>
        <begin position="146"/>
        <end position="163"/>
    </location>
</feature>
<dbReference type="Proteomes" id="UP000051836">
    <property type="component" value="Unassembled WGS sequence"/>
</dbReference>
<feature type="region of interest" description="Disordered" evidence="1">
    <location>
        <begin position="131"/>
        <end position="167"/>
    </location>
</feature>
<organism evidence="2 3">
    <name type="scientific">Amazona aestiva</name>
    <name type="common">Blue-fronted Amazon parrot</name>
    <dbReference type="NCBI Taxonomy" id="12930"/>
    <lineage>
        <taxon>Eukaryota</taxon>
        <taxon>Metazoa</taxon>
        <taxon>Chordata</taxon>
        <taxon>Craniata</taxon>
        <taxon>Vertebrata</taxon>
        <taxon>Euteleostomi</taxon>
        <taxon>Archelosauria</taxon>
        <taxon>Archosauria</taxon>
        <taxon>Dinosauria</taxon>
        <taxon>Saurischia</taxon>
        <taxon>Theropoda</taxon>
        <taxon>Coelurosauria</taxon>
        <taxon>Aves</taxon>
        <taxon>Neognathae</taxon>
        <taxon>Neoaves</taxon>
        <taxon>Telluraves</taxon>
        <taxon>Australaves</taxon>
        <taxon>Psittaciformes</taxon>
        <taxon>Psittacidae</taxon>
        <taxon>Amazona</taxon>
    </lineage>
</organism>
<accession>A0A0Q3P0I6</accession>
<dbReference type="OrthoDB" id="5395350at2759"/>
<gene>
    <name evidence="2" type="ORF">AAES_162583</name>
</gene>